<feature type="compositionally biased region" description="Polar residues" evidence="4">
    <location>
        <begin position="1132"/>
        <end position="1144"/>
    </location>
</feature>
<evidence type="ECO:0000256" key="5">
    <source>
        <dbReference type="SAM" id="Phobius"/>
    </source>
</evidence>
<feature type="region of interest" description="Disordered" evidence="4">
    <location>
        <begin position="439"/>
        <end position="581"/>
    </location>
</feature>
<evidence type="ECO:0000256" key="1">
    <source>
        <dbReference type="ARBA" id="ARBA00022737"/>
    </source>
</evidence>
<protein>
    <recommendedName>
        <fullName evidence="6">IPT/TIG domain-containing protein</fullName>
    </recommendedName>
</protein>
<feature type="compositionally biased region" description="Low complexity" evidence="4">
    <location>
        <begin position="661"/>
        <end position="675"/>
    </location>
</feature>
<feature type="region of interest" description="Disordered" evidence="4">
    <location>
        <begin position="339"/>
        <end position="359"/>
    </location>
</feature>
<feature type="compositionally biased region" description="Low complexity" evidence="4">
    <location>
        <begin position="917"/>
        <end position="928"/>
    </location>
</feature>
<evidence type="ECO:0000313" key="7">
    <source>
        <dbReference type="EMBL" id="KIO20972.1"/>
    </source>
</evidence>
<feature type="compositionally biased region" description="Polar residues" evidence="4">
    <location>
        <begin position="140"/>
        <end position="149"/>
    </location>
</feature>
<dbReference type="Pfam" id="PF25603">
    <property type="entry name" value="SPT23_MGA2_DBD"/>
    <property type="match status" value="1"/>
</dbReference>
<feature type="compositionally biased region" description="Acidic residues" evidence="4">
    <location>
        <begin position="1089"/>
        <end position="1101"/>
    </location>
</feature>
<organism evidence="7 8">
    <name type="scientific">Tulasnella calospora MUT 4182</name>
    <dbReference type="NCBI Taxonomy" id="1051891"/>
    <lineage>
        <taxon>Eukaryota</taxon>
        <taxon>Fungi</taxon>
        <taxon>Dikarya</taxon>
        <taxon>Basidiomycota</taxon>
        <taxon>Agaricomycotina</taxon>
        <taxon>Agaricomycetes</taxon>
        <taxon>Cantharellales</taxon>
        <taxon>Tulasnellaceae</taxon>
        <taxon>Tulasnella</taxon>
    </lineage>
</organism>
<evidence type="ECO:0000256" key="4">
    <source>
        <dbReference type="SAM" id="MobiDB-lite"/>
    </source>
</evidence>
<dbReference type="PROSITE" id="PS50088">
    <property type="entry name" value="ANK_REPEAT"/>
    <property type="match status" value="2"/>
</dbReference>
<dbReference type="SMART" id="SM00248">
    <property type="entry name" value="ANK"/>
    <property type="match status" value="2"/>
</dbReference>
<reference evidence="8" key="2">
    <citation type="submission" date="2015-01" db="EMBL/GenBank/DDBJ databases">
        <title>Evolutionary Origins and Diversification of the Mycorrhizal Mutualists.</title>
        <authorList>
            <consortium name="DOE Joint Genome Institute"/>
            <consortium name="Mycorrhizal Genomics Consortium"/>
            <person name="Kohler A."/>
            <person name="Kuo A."/>
            <person name="Nagy L.G."/>
            <person name="Floudas D."/>
            <person name="Copeland A."/>
            <person name="Barry K.W."/>
            <person name="Cichocki N."/>
            <person name="Veneault-Fourrey C."/>
            <person name="LaButti K."/>
            <person name="Lindquist E.A."/>
            <person name="Lipzen A."/>
            <person name="Lundell T."/>
            <person name="Morin E."/>
            <person name="Murat C."/>
            <person name="Riley R."/>
            <person name="Ohm R."/>
            <person name="Sun H."/>
            <person name="Tunlid A."/>
            <person name="Henrissat B."/>
            <person name="Grigoriev I.V."/>
            <person name="Hibbett D.S."/>
            <person name="Martin F."/>
        </authorList>
    </citation>
    <scope>NUCLEOTIDE SEQUENCE [LARGE SCALE GENOMIC DNA]</scope>
    <source>
        <strain evidence="8">MUT 4182</strain>
    </source>
</reference>
<dbReference type="PROSITE" id="PS50297">
    <property type="entry name" value="ANK_REP_REGION"/>
    <property type="match status" value="2"/>
</dbReference>
<feature type="compositionally biased region" description="Polar residues" evidence="4">
    <location>
        <begin position="160"/>
        <end position="173"/>
    </location>
</feature>
<feature type="repeat" description="ANK" evidence="3">
    <location>
        <begin position="1011"/>
        <end position="1043"/>
    </location>
</feature>
<dbReference type="Pfam" id="PF01833">
    <property type="entry name" value="TIG"/>
    <property type="match status" value="1"/>
</dbReference>
<evidence type="ECO:0000256" key="2">
    <source>
        <dbReference type="ARBA" id="ARBA00023043"/>
    </source>
</evidence>
<dbReference type="CDD" id="cd00102">
    <property type="entry name" value="IPT"/>
    <property type="match status" value="1"/>
</dbReference>
<feature type="compositionally biased region" description="Polar residues" evidence="4">
    <location>
        <begin position="31"/>
        <end position="43"/>
    </location>
</feature>
<gene>
    <name evidence="7" type="ORF">M407DRAFT_29414</name>
</gene>
<dbReference type="Gene3D" id="2.60.40.10">
    <property type="entry name" value="Immunoglobulins"/>
    <property type="match status" value="1"/>
</dbReference>
<dbReference type="PANTHER" id="PTHR24201:SF2">
    <property type="entry name" value="ANKYRIN REPEAT DOMAIN-CONTAINING PROTEIN 42"/>
    <property type="match status" value="1"/>
</dbReference>
<feature type="transmembrane region" description="Helical" evidence="5">
    <location>
        <begin position="1360"/>
        <end position="1378"/>
    </location>
</feature>
<accession>A0A0C3LHR6</accession>
<dbReference type="OrthoDB" id="71307at2759"/>
<feature type="compositionally biased region" description="Low complexity" evidence="4">
    <location>
        <begin position="15"/>
        <end position="30"/>
    </location>
</feature>
<dbReference type="Gene3D" id="1.25.40.20">
    <property type="entry name" value="Ankyrin repeat-containing domain"/>
    <property type="match status" value="1"/>
</dbReference>
<evidence type="ECO:0000256" key="3">
    <source>
        <dbReference type="PROSITE-ProRule" id="PRU00023"/>
    </source>
</evidence>
<feature type="compositionally biased region" description="Basic and acidic residues" evidence="4">
    <location>
        <begin position="1192"/>
        <end position="1202"/>
    </location>
</feature>
<keyword evidence="8" id="KW-1185">Reference proteome</keyword>
<dbReference type="Proteomes" id="UP000054248">
    <property type="component" value="Unassembled WGS sequence"/>
</dbReference>
<dbReference type="InterPro" id="IPR057962">
    <property type="entry name" value="SPT23_MGA2_DBD"/>
</dbReference>
<dbReference type="InterPro" id="IPR050776">
    <property type="entry name" value="Ank_Repeat/CDKN_Inhibitor"/>
</dbReference>
<feature type="compositionally biased region" description="Low complexity" evidence="4">
    <location>
        <begin position="546"/>
        <end position="558"/>
    </location>
</feature>
<dbReference type="InterPro" id="IPR036770">
    <property type="entry name" value="Ankyrin_rpt-contain_sf"/>
</dbReference>
<sequence length="1404" mass="150406">MASTITRPRSPSPPSSNDSPPTSHSSPASSDFQSPGNGSSRSPPASDRFYSPPSHSKLNTGAPNQLWSPSGGMDFGYSSLLGGEGHANELLDIMKSSEDQEGLSMMGFIRKESYDPTPMSVISPQAMYLPHSLQHDATVPPNNHKNSLAGNGASEPPSAHGSSPSYSATTGNGFQPREVDQTLARLPTTFEAQGPNTILAASAPTTSQAAQSLAQPPAVEPIFPPKNSCSNLHIIVPNLPERGAKSRVETQIKIDIELSMLVADPGASSAQVYRPVGSWKWLRLSKGASTKRRAKKDVKQESSSADTLYLSTEVYCATAPHPRVHACSSCIGREVKKNERKKATRVRPVPEDSSDDETSRVPQIVVDQIRAAEKEEDDGSRIVLFNCPDLMEFNTGRASLPVRVTCYCRHHREKLGFRILLTLRDALGRIVGQGYTPPIMITDDHKSTQKSMAAEEEEADIRAQTGEPAQKRKRKSTKREFERDGDSMMDIPVLEEGDEDDGSGRAKRKLNKAAVPGGRKPSSGAGLKSSSKNGYASGRSSRLGTPSRRSSPSLASRSFTQPSPSTPYATMQAPPGPHGLMQSNFDFNAMAATAAATSPSDSSNLQGFEQAEGPSAEALLAACEGISTRDGGFGGMTLHSGQQQQPTIDLLTSPFSYQRYPASSPSAAATAPTSPLNSTHPLGSPNLLDPSLGMLAGSLLATNLFHPAPMAASSSPAPPQNRGMGMLTQVPTSATDPGAYQTVPPPVIHRLIPNQGPMRGGIEVTILGSNFTSSLQCTFGDIVSSQTTMWSENTIVCLLPASPSPGPVVVWFKDVPLGVNTMGLTAGGGMDAQFGLNPGNSLQFFTYADEADRALMELALQVVGLKMTGMIGQAKDIAMRIVSNNTGMDMSGGLGGGGVAGGSQLADVLASSLASHRSPAASRRTSSADLVGESAEQSTSRDFQSSIISLLAVADVDMDEEAPMSIPLENALTLSNSEGQTLLHLASILGFHRLIKWLLGRGADVDARDKNGFTALHFSASSGRLACARLLLDAGADLEVVDGRGRSARQLAHLYDQPDVEALLDGYESRSESPVDEDYEGDVGVSGSGEDEEVSAEEEDAVWIGRRDSSLPSKLTPPASDSATPRSHGPSRIQSALPSRNGSNAAFGEQVQSKPRADSDLYSSSDEGNGEQQLEHTTKTHRRAAGPVLQDPEPRPNKRADRPASWIHRYLAPPPAMIPDWNFPNVQMPGIMAFPMQVPWPASFNWQGNQANEKAPRMYYDLSNWKNWYGNAAIGWRWEKAEVPPVLMYTPNADEVAEPVAYEDPNAQPSSAGGSGPSKALVRAKLARRLGADGGHVTDREVQAYTHYSQKMRRLKQDRMLYLFWLPILLIVLAWGLYEYLPVAFGVLKASVRHFIPFRDPLHA</sequence>
<keyword evidence="1" id="KW-0677">Repeat</keyword>
<reference evidence="7 8" key="1">
    <citation type="submission" date="2014-04" db="EMBL/GenBank/DDBJ databases">
        <authorList>
            <consortium name="DOE Joint Genome Institute"/>
            <person name="Kuo A."/>
            <person name="Girlanda M."/>
            <person name="Perotto S."/>
            <person name="Kohler A."/>
            <person name="Nagy L.G."/>
            <person name="Floudas D."/>
            <person name="Copeland A."/>
            <person name="Barry K.W."/>
            <person name="Cichocki N."/>
            <person name="Veneault-Fourrey C."/>
            <person name="LaButti K."/>
            <person name="Lindquist E.A."/>
            <person name="Lipzen A."/>
            <person name="Lundell T."/>
            <person name="Morin E."/>
            <person name="Murat C."/>
            <person name="Sun H."/>
            <person name="Tunlid A."/>
            <person name="Henrissat B."/>
            <person name="Grigoriev I.V."/>
            <person name="Hibbett D.S."/>
            <person name="Martin F."/>
            <person name="Nordberg H.P."/>
            <person name="Cantor M.N."/>
            <person name="Hua S.X."/>
        </authorList>
    </citation>
    <scope>NUCLEOTIDE SEQUENCE [LARGE SCALE GENOMIC DNA]</scope>
    <source>
        <strain evidence="7 8">MUT 4182</strain>
    </source>
</reference>
<evidence type="ECO:0000313" key="8">
    <source>
        <dbReference type="Proteomes" id="UP000054248"/>
    </source>
</evidence>
<dbReference type="SUPFAM" id="SSF48403">
    <property type="entry name" value="Ankyrin repeat"/>
    <property type="match status" value="1"/>
</dbReference>
<dbReference type="SMART" id="SM00429">
    <property type="entry name" value="IPT"/>
    <property type="match status" value="1"/>
</dbReference>
<feature type="compositionally biased region" description="Polar residues" evidence="4">
    <location>
        <begin position="559"/>
        <end position="569"/>
    </location>
</feature>
<feature type="region of interest" description="Disordered" evidence="4">
    <location>
        <begin position="659"/>
        <end position="683"/>
    </location>
</feature>
<keyword evidence="5" id="KW-1133">Transmembrane helix</keyword>
<feature type="compositionally biased region" description="Polar residues" evidence="4">
    <location>
        <begin position="1161"/>
        <end position="1172"/>
    </location>
</feature>
<feature type="region of interest" description="Disordered" evidence="4">
    <location>
        <begin position="917"/>
        <end position="937"/>
    </location>
</feature>
<dbReference type="InterPro" id="IPR014756">
    <property type="entry name" value="Ig_E-set"/>
</dbReference>
<dbReference type="InterPro" id="IPR002110">
    <property type="entry name" value="Ankyrin_rpt"/>
</dbReference>
<dbReference type="HOGENOM" id="CLU_003912_0_0_1"/>
<proteinExistence type="predicted"/>
<feature type="region of interest" description="Disordered" evidence="4">
    <location>
        <begin position="1"/>
        <end position="67"/>
    </location>
</feature>
<feature type="region of interest" description="Disordered" evidence="4">
    <location>
        <begin position="1067"/>
        <end position="1202"/>
    </location>
</feature>
<feature type="region of interest" description="Disordered" evidence="4">
    <location>
        <begin position="134"/>
        <end position="175"/>
    </location>
</feature>
<feature type="compositionally biased region" description="Polar residues" evidence="4">
    <location>
        <begin position="53"/>
        <end position="67"/>
    </location>
</feature>
<dbReference type="STRING" id="1051891.A0A0C3LHR6"/>
<dbReference type="Pfam" id="PF12796">
    <property type="entry name" value="Ank_2"/>
    <property type="match status" value="1"/>
</dbReference>
<dbReference type="InterPro" id="IPR013783">
    <property type="entry name" value="Ig-like_fold"/>
</dbReference>
<dbReference type="EMBL" id="KN823154">
    <property type="protein sequence ID" value="KIO20972.1"/>
    <property type="molecule type" value="Genomic_DNA"/>
</dbReference>
<dbReference type="InterPro" id="IPR002909">
    <property type="entry name" value="IPT_dom"/>
</dbReference>
<dbReference type="PANTHER" id="PTHR24201">
    <property type="entry name" value="ANK_REP_REGION DOMAIN-CONTAINING PROTEIN"/>
    <property type="match status" value="1"/>
</dbReference>
<name>A0A0C3LHR6_9AGAM</name>
<evidence type="ECO:0000259" key="6">
    <source>
        <dbReference type="SMART" id="SM00429"/>
    </source>
</evidence>
<feature type="domain" description="IPT/TIG" evidence="6">
    <location>
        <begin position="745"/>
        <end position="819"/>
    </location>
</feature>
<dbReference type="SUPFAM" id="SSF81296">
    <property type="entry name" value="E set domains"/>
    <property type="match status" value="1"/>
</dbReference>
<keyword evidence="5" id="KW-0472">Membrane</keyword>
<keyword evidence="2 3" id="KW-0040">ANK repeat</keyword>
<keyword evidence="5" id="KW-0812">Transmembrane</keyword>
<feature type="compositionally biased region" description="Polar residues" evidence="4">
    <location>
        <begin position="528"/>
        <end position="544"/>
    </location>
</feature>
<feature type="repeat" description="ANK" evidence="3">
    <location>
        <begin position="978"/>
        <end position="1010"/>
    </location>
</feature>